<evidence type="ECO:0000313" key="2">
    <source>
        <dbReference type="Proteomes" id="UP000499080"/>
    </source>
</evidence>
<protein>
    <submittedName>
        <fullName evidence="1">Uncharacterized protein</fullName>
    </submittedName>
</protein>
<reference evidence="1 2" key="1">
    <citation type="journal article" date="2019" name="Sci. Rep.">
        <title>Orb-weaving spider Araneus ventricosus genome elucidates the spidroin gene catalogue.</title>
        <authorList>
            <person name="Kono N."/>
            <person name="Nakamura H."/>
            <person name="Ohtoshi R."/>
            <person name="Moran D.A.P."/>
            <person name="Shinohara A."/>
            <person name="Yoshida Y."/>
            <person name="Fujiwara M."/>
            <person name="Mori M."/>
            <person name="Tomita M."/>
            <person name="Arakawa K."/>
        </authorList>
    </citation>
    <scope>NUCLEOTIDE SEQUENCE [LARGE SCALE GENOMIC DNA]</scope>
</reference>
<dbReference type="AlphaFoldDB" id="A0A4Y2D9G2"/>
<proteinExistence type="predicted"/>
<accession>A0A4Y2D9G2</accession>
<name>A0A4Y2D9G2_ARAVE</name>
<comment type="caution">
    <text evidence="1">The sequence shown here is derived from an EMBL/GenBank/DDBJ whole genome shotgun (WGS) entry which is preliminary data.</text>
</comment>
<keyword evidence="2" id="KW-1185">Reference proteome</keyword>
<dbReference type="Proteomes" id="UP000499080">
    <property type="component" value="Unassembled WGS sequence"/>
</dbReference>
<sequence>MQVQAQVFRNTQFSGHCWICDCAADVPLVCLCLPSIIVNYAYSGPENIETAPWMSERELTGRMNPDFKFITPSARRTVAPLLYSRPYTGWWWRSCALGEVLMGGSGTRSFGRTDQES</sequence>
<organism evidence="1 2">
    <name type="scientific">Araneus ventricosus</name>
    <name type="common">Orbweaver spider</name>
    <name type="synonym">Epeira ventricosa</name>
    <dbReference type="NCBI Taxonomy" id="182803"/>
    <lineage>
        <taxon>Eukaryota</taxon>
        <taxon>Metazoa</taxon>
        <taxon>Ecdysozoa</taxon>
        <taxon>Arthropoda</taxon>
        <taxon>Chelicerata</taxon>
        <taxon>Arachnida</taxon>
        <taxon>Araneae</taxon>
        <taxon>Araneomorphae</taxon>
        <taxon>Entelegynae</taxon>
        <taxon>Araneoidea</taxon>
        <taxon>Araneidae</taxon>
        <taxon>Araneus</taxon>
    </lineage>
</organism>
<evidence type="ECO:0000313" key="1">
    <source>
        <dbReference type="EMBL" id="GBM12638.1"/>
    </source>
</evidence>
<dbReference type="EMBL" id="BGPR01000317">
    <property type="protein sequence ID" value="GBM12638.1"/>
    <property type="molecule type" value="Genomic_DNA"/>
</dbReference>
<gene>
    <name evidence="1" type="ORF">AVEN_46131_1</name>
</gene>